<organism evidence="2 3">
    <name type="scientific">Tsuneonella suprasediminis</name>
    <dbReference type="NCBI Taxonomy" id="2306996"/>
    <lineage>
        <taxon>Bacteria</taxon>
        <taxon>Pseudomonadati</taxon>
        <taxon>Pseudomonadota</taxon>
        <taxon>Alphaproteobacteria</taxon>
        <taxon>Sphingomonadales</taxon>
        <taxon>Erythrobacteraceae</taxon>
        <taxon>Tsuneonella</taxon>
    </lineage>
</organism>
<dbReference type="RefSeq" id="WP_120111445.1">
    <property type="nucleotide sequence ID" value="NZ_RAHJ01000021.1"/>
</dbReference>
<dbReference type="PANTHER" id="PTHR34219:SF3">
    <property type="entry name" value="BLL7967 PROTEIN"/>
    <property type="match status" value="1"/>
</dbReference>
<feature type="transmembrane region" description="Helical" evidence="1">
    <location>
        <begin position="137"/>
        <end position="162"/>
    </location>
</feature>
<evidence type="ECO:0000313" key="2">
    <source>
        <dbReference type="EMBL" id="RJX65939.1"/>
    </source>
</evidence>
<dbReference type="OrthoDB" id="9776609at2"/>
<proteinExistence type="predicted"/>
<accession>A0A419QZ86</accession>
<dbReference type="PANTHER" id="PTHR34219">
    <property type="entry name" value="IRON-REGULATED INNER MEMBRANE PROTEIN-RELATED"/>
    <property type="match status" value="1"/>
</dbReference>
<keyword evidence="3" id="KW-1185">Reference proteome</keyword>
<keyword evidence="1" id="KW-0812">Transmembrane</keyword>
<reference evidence="2 3" key="1">
    <citation type="submission" date="2018-09" db="EMBL/GenBank/DDBJ databases">
        <title>Altererythrobacter sp.Ery1 and Ery12, the genome sequencing of novel strains in genus Alterythrobacter.</title>
        <authorList>
            <person name="Cheng H."/>
            <person name="Wu Y.-H."/>
            <person name="Fang C."/>
            <person name="Xu X.-W."/>
        </authorList>
    </citation>
    <scope>NUCLEOTIDE SEQUENCE [LARGE SCALE GENOMIC DNA]</scope>
    <source>
        <strain evidence="2 3">Ery12</strain>
    </source>
</reference>
<feature type="transmembrane region" description="Helical" evidence="1">
    <location>
        <begin position="433"/>
        <end position="450"/>
    </location>
</feature>
<protein>
    <submittedName>
        <fullName evidence="2">PepSY domain-containing protein</fullName>
    </submittedName>
</protein>
<feature type="transmembrane region" description="Helical" evidence="1">
    <location>
        <begin position="196"/>
        <end position="218"/>
    </location>
</feature>
<feature type="transmembrane region" description="Helical" evidence="1">
    <location>
        <begin position="339"/>
        <end position="361"/>
    </location>
</feature>
<dbReference type="InterPro" id="IPR005625">
    <property type="entry name" value="PepSY-ass_TM"/>
</dbReference>
<evidence type="ECO:0000256" key="1">
    <source>
        <dbReference type="SAM" id="Phobius"/>
    </source>
</evidence>
<keyword evidence="1" id="KW-0472">Membrane</keyword>
<feature type="transmembrane region" description="Helical" evidence="1">
    <location>
        <begin position="456"/>
        <end position="476"/>
    </location>
</feature>
<dbReference type="Pfam" id="PF03929">
    <property type="entry name" value="PepSY_TM"/>
    <property type="match status" value="1"/>
</dbReference>
<feature type="transmembrane region" description="Helical" evidence="1">
    <location>
        <begin position="373"/>
        <end position="396"/>
    </location>
</feature>
<comment type="caution">
    <text evidence="2">The sequence shown here is derived from an EMBL/GenBank/DDBJ whole genome shotgun (WGS) entry which is preliminary data.</text>
</comment>
<feature type="transmembrane region" description="Helical" evidence="1">
    <location>
        <begin position="21"/>
        <end position="43"/>
    </location>
</feature>
<dbReference type="PROSITE" id="PS51257">
    <property type="entry name" value="PROKAR_LIPOPROTEIN"/>
    <property type="match status" value="1"/>
</dbReference>
<feature type="transmembrane region" description="Helical" evidence="1">
    <location>
        <begin position="402"/>
        <end position="421"/>
    </location>
</feature>
<gene>
    <name evidence="2" type="ORF">D6858_13240</name>
</gene>
<dbReference type="AlphaFoldDB" id="A0A419QZ86"/>
<keyword evidence="1" id="KW-1133">Transmembrane helix</keyword>
<dbReference type="EMBL" id="RAHJ01000021">
    <property type="protein sequence ID" value="RJX65939.1"/>
    <property type="molecule type" value="Genomic_DNA"/>
</dbReference>
<name>A0A419QZ86_9SPHN</name>
<dbReference type="Proteomes" id="UP000284322">
    <property type="component" value="Unassembled WGS sequence"/>
</dbReference>
<sequence>MSQTRTEQPGLVKRALAGHGSIALLACALIYIIAISGTIVVVAERWQRWEQPNVAEYDAIAPSAVQNAMVATLALEKGKAPTEHLYVRMPSEDLPRAVVTTDNAAWYVDQAGKPVAREAHSWTEFLLALHINLTLPVLWGMLLVGVIGVALAAITLTGVLALPKIFKDAFRLRSRHDPQIARADWHNRLGAWSLPFALVIALTGAFIGLSFAGAALLAQTDANGDMEAVYGTIFGGEPEADPAPAPLANVARALATVQSRFPDVEPIYAIVEHPGTRSQLVMILAEHPRRLIYGESYRFNGAGDYLGKVGLSDGELGKQAAASTYNLHFGNYAGLPVELAYIAMGLAMCVITSTGTTLWLLKRRRKGIDTSRLSAGWSVVIWGTPLAIVLAVWVRWLFGPEALLAAIFWLALLAGIAVAALRPTLIGDRWLKIALAGSLAVTAVAHVVLFRPAQPAVLALDIILLAMAAAVGLLAMRVRSGAGAKASTASLEPLREQAS</sequence>
<evidence type="ECO:0000313" key="3">
    <source>
        <dbReference type="Proteomes" id="UP000284322"/>
    </source>
</evidence>